<dbReference type="EMBL" id="JAJLJH010000001">
    <property type="protein sequence ID" value="MCK9685518.1"/>
    <property type="molecule type" value="Genomic_DNA"/>
</dbReference>
<evidence type="ECO:0000256" key="7">
    <source>
        <dbReference type="ARBA" id="ARBA00022927"/>
    </source>
</evidence>
<keyword evidence="9" id="KW-0811">Translocation</keyword>
<accession>A0A9X2BYD8</accession>
<name>A0A9X2BYD8_9BURK</name>
<evidence type="ECO:0000256" key="4">
    <source>
        <dbReference type="ARBA" id="ARBA00022448"/>
    </source>
</evidence>
<dbReference type="Proteomes" id="UP001139353">
    <property type="component" value="Unassembled WGS sequence"/>
</dbReference>
<evidence type="ECO:0000256" key="5">
    <source>
        <dbReference type="ARBA" id="ARBA00022475"/>
    </source>
</evidence>
<comment type="caution">
    <text evidence="12">The sequence shown here is derived from an EMBL/GenBank/DDBJ whole genome shotgun (WGS) entry which is preliminary data.</text>
</comment>
<evidence type="ECO:0000313" key="12">
    <source>
        <dbReference type="EMBL" id="MCK9685518.1"/>
    </source>
</evidence>
<dbReference type="PRINTS" id="PR01853">
    <property type="entry name" value="YAJCTRNLCASE"/>
</dbReference>
<keyword evidence="8 11" id="KW-1133">Transmembrane helix</keyword>
<dbReference type="AlphaFoldDB" id="A0A9X2BYD8"/>
<dbReference type="GO" id="GO:0015031">
    <property type="term" value="P:protein transport"/>
    <property type="evidence" value="ECO:0007669"/>
    <property type="project" value="UniProtKB-KW"/>
</dbReference>
<keyword evidence="13" id="KW-1185">Reference proteome</keyword>
<gene>
    <name evidence="12" type="primary">yajC</name>
    <name evidence="12" type="ORF">LPC04_07330</name>
</gene>
<dbReference type="PANTHER" id="PTHR33909">
    <property type="entry name" value="SEC TRANSLOCON ACCESSORY COMPLEX SUBUNIT YAJC"/>
    <property type="match status" value="1"/>
</dbReference>
<evidence type="ECO:0000256" key="1">
    <source>
        <dbReference type="ARBA" id="ARBA00004162"/>
    </source>
</evidence>
<evidence type="ECO:0000256" key="6">
    <source>
        <dbReference type="ARBA" id="ARBA00022692"/>
    </source>
</evidence>
<dbReference type="RefSeq" id="WP_275681517.1">
    <property type="nucleotide sequence ID" value="NZ_JAJLJH010000001.1"/>
</dbReference>
<dbReference type="PANTHER" id="PTHR33909:SF1">
    <property type="entry name" value="SEC TRANSLOCON ACCESSORY COMPLEX SUBUNIT YAJC"/>
    <property type="match status" value="1"/>
</dbReference>
<keyword evidence="5" id="KW-1003">Cell membrane</keyword>
<evidence type="ECO:0000256" key="2">
    <source>
        <dbReference type="ARBA" id="ARBA00006742"/>
    </source>
</evidence>
<organism evidence="12 13">
    <name type="scientific">Scleromatobacter humisilvae</name>
    <dbReference type="NCBI Taxonomy" id="2897159"/>
    <lineage>
        <taxon>Bacteria</taxon>
        <taxon>Pseudomonadati</taxon>
        <taxon>Pseudomonadota</taxon>
        <taxon>Betaproteobacteria</taxon>
        <taxon>Burkholderiales</taxon>
        <taxon>Sphaerotilaceae</taxon>
        <taxon>Scleromatobacter</taxon>
    </lineage>
</organism>
<proteinExistence type="inferred from homology"/>
<evidence type="ECO:0000256" key="3">
    <source>
        <dbReference type="ARBA" id="ARBA00014962"/>
    </source>
</evidence>
<comment type="subcellular location">
    <subcellularLocation>
        <location evidence="1">Cell membrane</location>
        <topology evidence="1">Single-pass membrane protein</topology>
    </subcellularLocation>
</comment>
<evidence type="ECO:0000256" key="10">
    <source>
        <dbReference type="ARBA" id="ARBA00023136"/>
    </source>
</evidence>
<keyword evidence="10 11" id="KW-0472">Membrane</keyword>
<dbReference type="GO" id="GO:0005886">
    <property type="term" value="C:plasma membrane"/>
    <property type="evidence" value="ECO:0007669"/>
    <property type="project" value="UniProtKB-SubCell"/>
</dbReference>
<dbReference type="Pfam" id="PF02699">
    <property type="entry name" value="YajC"/>
    <property type="match status" value="1"/>
</dbReference>
<dbReference type="SMART" id="SM01323">
    <property type="entry name" value="YajC"/>
    <property type="match status" value="1"/>
</dbReference>
<reference evidence="12" key="1">
    <citation type="submission" date="2021-11" db="EMBL/GenBank/DDBJ databases">
        <title>BS-T2-15 a new species belonging to the Comamonadaceae family isolated from the soil of a French oak forest.</title>
        <authorList>
            <person name="Mieszkin S."/>
            <person name="Alain K."/>
        </authorList>
    </citation>
    <scope>NUCLEOTIDE SEQUENCE</scope>
    <source>
        <strain evidence="12">BS-T2-15</strain>
    </source>
</reference>
<comment type="similarity">
    <text evidence="2">Belongs to the YajC family.</text>
</comment>
<evidence type="ECO:0000256" key="8">
    <source>
        <dbReference type="ARBA" id="ARBA00022989"/>
    </source>
</evidence>
<protein>
    <recommendedName>
        <fullName evidence="3">Sec translocon accessory complex subunit YajC</fullName>
    </recommendedName>
</protein>
<evidence type="ECO:0000256" key="9">
    <source>
        <dbReference type="ARBA" id="ARBA00023010"/>
    </source>
</evidence>
<keyword evidence="7" id="KW-0653">Protein transport</keyword>
<feature type="transmembrane region" description="Helical" evidence="11">
    <location>
        <begin position="20"/>
        <end position="39"/>
    </location>
</feature>
<evidence type="ECO:0000313" key="13">
    <source>
        <dbReference type="Proteomes" id="UP001139353"/>
    </source>
</evidence>
<dbReference type="NCBIfam" id="TIGR00739">
    <property type="entry name" value="yajC"/>
    <property type="match status" value="1"/>
</dbReference>
<evidence type="ECO:0000256" key="11">
    <source>
        <dbReference type="SAM" id="Phobius"/>
    </source>
</evidence>
<keyword evidence="6 11" id="KW-0812">Transmembrane</keyword>
<dbReference type="InterPro" id="IPR003849">
    <property type="entry name" value="Preprotein_translocase_YajC"/>
</dbReference>
<keyword evidence="4" id="KW-0813">Transport</keyword>
<sequence length="107" mass="11527">MFLISSAYAQSAAPASADGGIGQFLFFIPMIAIFWFVAIRPQMKRAKEQKELIASIAKGDEVVTTGGVIGRISKLGESYVHIETGGNVELQVQRSAIVQILPKGTMK</sequence>